<accession>A0A7W3MWA1</accession>
<evidence type="ECO:0000313" key="3">
    <source>
        <dbReference type="Proteomes" id="UP000539313"/>
    </source>
</evidence>
<reference evidence="2 3" key="1">
    <citation type="submission" date="2020-08" db="EMBL/GenBank/DDBJ databases">
        <title>Sequencing the genomes of 1000 actinobacteria strains.</title>
        <authorList>
            <person name="Klenk H.-P."/>
        </authorList>
    </citation>
    <scope>NUCLEOTIDE SEQUENCE [LARGE SCALE GENOMIC DNA]</scope>
    <source>
        <strain evidence="2 3">DSM 45823</strain>
    </source>
</reference>
<evidence type="ECO:0000256" key="1">
    <source>
        <dbReference type="SAM" id="MobiDB-lite"/>
    </source>
</evidence>
<feature type="compositionally biased region" description="Polar residues" evidence="1">
    <location>
        <begin position="27"/>
        <end position="37"/>
    </location>
</feature>
<keyword evidence="3" id="KW-1185">Reference proteome</keyword>
<comment type="caution">
    <text evidence="2">The sequence shown here is derived from an EMBL/GenBank/DDBJ whole genome shotgun (WGS) entry which is preliminary data.</text>
</comment>
<gene>
    <name evidence="2" type="ORF">HNR21_001977</name>
</gene>
<dbReference type="EMBL" id="JACJII010000001">
    <property type="protein sequence ID" value="MBA9003095.1"/>
    <property type="molecule type" value="Genomic_DNA"/>
</dbReference>
<sequence length="110" mass="11847">MNRAIQRRTVDASHSSSTAICAADSPCSDSSTITARTATRHLPRSRRRNSWFCQAERLANTLGGRILTTASPGGMDVVGNFDPTPGEAAVNAHLSRRPHPGYAQNLWICA</sequence>
<evidence type="ECO:0000313" key="2">
    <source>
        <dbReference type="EMBL" id="MBA9003095.1"/>
    </source>
</evidence>
<proteinExistence type="predicted"/>
<dbReference type="AlphaFoldDB" id="A0A7W3MWA1"/>
<dbReference type="Proteomes" id="UP000539313">
    <property type="component" value="Unassembled WGS sequence"/>
</dbReference>
<feature type="region of interest" description="Disordered" evidence="1">
    <location>
        <begin position="1"/>
        <end position="42"/>
    </location>
</feature>
<protein>
    <submittedName>
        <fullName evidence="2">Uncharacterized protein</fullName>
    </submittedName>
</protein>
<organism evidence="2 3">
    <name type="scientific">Thermomonospora cellulosilytica</name>
    <dbReference type="NCBI Taxonomy" id="1411118"/>
    <lineage>
        <taxon>Bacteria</taxon>
        <taxon>Bacillati</taxon>
        <taxon>Actinomycetota</taxon>
        <taxon>Actinomycetes</taxon>
        <taxon>Streptosporangiales</taxon>
        <taxon>Thermomonosporaceae</taxon>
        <taxon>Thermomonospora</taxon>
    </lineage>
</organism>
<name>A0A7W3MWA1_9ACTN</name>